<keyword evidence="3" id="KW-0862">Zinc</keyword>
<keyword evidence="1" id="KW-0479">Metal-binding</keyword>
<dbReference type="InterPro" id="IPR036977">
    <property type="entry name" value="DNA_primase_Znf_CHC2"/>
</dbReference>
<dbReference type="GO" id="GO:0006269">
    <property type="term" value="P:DNA replication, synthesis of primer"/>
    <property type="evidence" value="ECO:0007669"/>
    <property type="project" value="TreeGrafter"/>
</dbReference>
<accession>A0A2J0Q8J5</accession>
<dbReference type="PANTHER" id="PTHR30313">
    <property type="entry name" value="DNA PRIMASE"/>
    <property type="match status" value="1"/>
</dbReference>
<evidence type="ECO:0000256" key="1">
    <source>
        <dbReference type="ARBA" id="ARBA00022723"/>
    </source>
</evidence>
<evidence type="ECO:0000313" key="5">
    <source>
        <dbReference type="EMBL" id="PJE51574.1"/>
    </source>
</evidence>
<keyword evidence="2" id="KW-0863">Zinc-finger</keyword>
<organism evidence="5 6">
    <name type="scientific">Candidatus Yanofskybacteria bacterium CG10_big_fil_rev_8_21_14_0_10_36_16</name>
    <dbReference type="NCBI Taxonomy" id="1975096"/>
    <lineage>
        <taxon>Bacteria</taxon>
        <taxon>Candidatus Yanofskyibacteriota</taxon>
    </lineage>
</organism>
<dbReference type="EMBL" id="PCXQ01000001">
    <property type="protein sequence ID" value="PJE51574.1"/>
    <property type="molecule type" value="Genomic_DNA"/>
</dbReference>
<dbReference type="SMART" id="SM00400">
    <property type="entry name" value="ZnF_CHCC"/>
    <property type="match status" value="1"/>
</dbReference>
<dbReference type="AlphaFoldDB" id="A0A2J0Q8J5"/>
<reference evidence="5 6" key="1">
    <citation type="submission" date="2017-09" db="EMBL/GenBank/DDBJ databases">
        <title>Depth-based differentiation of microbial function through sediment-hosted aquifers and enrichment of novel symbionts in the deep terrestrial subsurface.</title>
        <authorList>
            <person name="Probst A.J."/>
            <person name="Ladd B."/>
            <person name="Jarett J.K."/>
            <person name="Geller-Mcgrath D.E."/>
            <person name="Sieber C.M."/>
            <person name="Emerson J.B."/>
            <person name="Anantharaman K."/>
            <person name="Thomas B.C."/>
            <person name="Malmstrom R."/>
            <person name="Stieglmeier M."/>
            <person name="Klingl A."/>
            <person name="Woyke T."/>
            <person name="Ryan C.M."/>
            <person name="Banfield J.F."/>
        </authorList>
    </citation>
    <scope>NUCLEOTIDE SEQUENCE [LARGE SCALE GENOMIC DNA]</scope>
    <source>
        <strain evidence="5">CG10_big_fil_rev_8_21_14_0_10_36_16</strain>
    </source>
</reference>
<dbReference type="Proteomes" id="UP000228496">
    <property type="component" value="Unassembled WGS sequence"/>
</dbReference>
<protein>
    <recommendedName>
        <fullName evidence="4">Zinc finger CHC2-type domain-containing protein</fullName>
    </recommendedName>
</protein>
<sequence>MQPIIKTFTEPDWDYLFWTWDLEKQWQESLPRPTERELLGIFPEAKKILPALLRDWQQRKSELTKELARKLKIVKLGADSDSERFFWTEWLKTKYLGEITEIVNDIKKFKRMMAISNNRGRALRSEESLQKALAVPIASAIRIKLRKLGNKLVGLCPLHNESNPSFYIYTDTNSFYCYGCGKGGNVINLVRFLHDYTFPEAIKYLTNL</sequence>
<dbReference type="GO" id="GO:0008270">
    <property type="term" value="F:zinc ion binding"/>
    <property type="evidence" value="ECO:0007669"/>
    <property type="project" value="UniProtKB-KW"/>
</dbReference>
<dbReference type="GO" id="GO:0005737">
    <property type="term" value="C:cytoplasm"/>
    <property type="evidence" value="ECO:0007669"/>
    <property type="project" value="TreeGrafter"/>
</dbReference>
<dbReference type="Gene3D" id="3.90.580.10">
    <property type="entry name" value="Zinc finger, CHC2-type domain"/>
    <property type="match status" value="1"/>
</dbReference>
<gene>
    <name evidence="5" type="ORF">COV29_00235</name>
</gene>
<name>A0A2J0Q8J5_9BACT</name>
<dbReference type="PANTHER" id="PTHR30313:SF2">
    <property type="entry name" value="DNA PRIMASE"/>
    <property type="match status" value="1"/>
</dbReference>
<evidence type="ECO:0000259" key="4">
    <source>
        <dbReference type="SMART" id="SM00400"/>
    </source>
</evidence>
<dbReference type="InterPro" id="IPR002694">
    <property type="entry name" value="Znf_CHC2"/>
</dbReference>
<dbReference type="Pfam" id="PF01807">
    <property type="entry name" value="Zn_ribbon_DnaG"/>
    <property type="match status" value="1"/>
</dbReference>
<dbReference type="GO" id="GO:0003677">
    <property type="term" value="F:DNA binding"/>
    <property type="evidence" value="ECO:0007669"/>
    <property type="project" value="InterPro"/>
</dbReference>
<feature type="domain" description="Zinc finger CHC2-type" evidence="4">
    <location>
        <begin position="152"/>
        <end position="206"/>
    </location>
</feature>
<dbReference type="SUPFAM" id="SSF57783">
    <property type="entry name" value="Zinc beta-ribbon"/>
    <property type="match status" value="1"/>
</dbReference>
<dbReference type="InterPro" id="IPR050219">
    <property type="entry name" value="DnaG_primase"/>
</dbReference>
<comment type="caution">
    <text evidence="5">The sequence shown here is derived from an EMBL/GenBank/DDBJ whole genome shotgun (WGS) entry which is preliminary data.</text>
</comment>
<evidence type="ECO:0000256" key="3">
    <source>
        <dbReference type="ARBA" id="ARBA00022833"/>
    </source>
</evidence>
<evidence type="ECO:0000313" key="6">
    <source>
        <dbReference type="Proteomes" id="UP000228496"/>
    </source>
</evidence>
<dbReference type="GO" id="GO:0003899">
    <property type="term" value="F:DNA-directed RNA polymerase activity"/>
    <property type="evidence" value="ECO:0007669"/>
    <property type="project" value="InterPro"/>
</dbReference>
<proteinExistence type="predicted"/>
<evidence type="ECO:0000256" key="2">
    <source>
        <dbReference type="ARBA" id="ARBA00022771"/>
    </source>
</evidence>